<evidence type="ECO:0000313" key="3">
    <source>
        <dbReference type="Proteomes" id="UP000323646"/>
    </source>
</evidence>
<dbReference type="PANTHER" id="PTHR32063:SF18">
    <property type="entry name" value="CATION EFFLUX SYSTEM PROTEIN"/>
    <property type="match status" value="1"/>
</dbReference>
<proteinExistence type="predicted"/>
<feature type="transmembrane region" description="Helical" evidence="1">
    <location>
        <begin position="526"/>
        <end position="546"/>
    </location>
</feature>
<dbReference type="Gene3D" id="1.20.1640.10">
    <property type="entry name" value="Multidrug efflux transporter AcrB transmembrane domain"/>
    <property type="match status" value="2"/>
</dbReference>
<evidence type="ECO:0000256" key="1">
    <source>
        <dbReference type="SAM" id="Phobius"/>
    </source>
</evidence>
<dbReference type="SUPFAM" id="SSF82866">
    <property type="entry name" value="Multidrug efflux transporter AcrB transmembrane domain"/>
    <property type="match status" value="2"/>
</dbReference>
<feature type="transmembrane region" description="Helical" evidence="1">
    <location>
        <begin position="360"/>
        <end position="380"/>
    </location>
</feature>
<feature type="transmembrane region" description="Helical" evidence="1">
    <location>
        <begin position="985"/>
        <end position="1008"/>
    </location>
</feature>
<gene>
    <name evidence="2" type="ORF">FZ040_11345</name>
</gene>
<protein>
    <submittedName>
        <fullName evidence="2">Efflux RND transporter permease subunit</fullName>
    </submittedName>
</protein>
<accession>A0A5D6VX11</accession>
<keyword evidence="1" id="KW-0472">Membrane</keyword>
<dbReference type="PANTHER" id="PTHR32063">
    <property type="match status" value="1"/>
</dbReference>
<keyword evidence="1" id="KW-0812">Transmembrane</keyword>
<evidence type="ECO:0000313" key="2">
    <source>
        <dbReference type="EMBL" id="TYZ20793.1"/>
    </source>
</evidence>
<dbReference type="AlphaFoldDB" id="A0A5D6VX11"/>
<dbReference type="Gene3D" id="3.30.2090.10">
    <property type="entry name" value="Multidrug efflux transporter AcrB TolC docking domain, DN and DC subdomains"/>
    <property type="match status" value="2"/>
</dbReference>
<feature type="transmembrane region" description="Helical" evidence="1">
    <location>
        <begin position="884"/>
        <end position="902"/>
    </location>
</feature>
<dbReference type="GO" id="GO:0005886">
    <property type="term" value="C:plasma membrane"/>
    <property type="evidence" value="ECO:0007669"/>
    <property type="project" value="TreeGrafter"/>
</dbReference>
<feature type="transmembrane region" description="Helical" evidence="1">
    <location>
        <begin position="387"/>
        <end position="407"/>
    </location>
</feature>
<dbReference type="InterPro" id="IPR001036">
    <property type="entry name" value="Acrflvin-R"/>
</dbReference>
<dbReference type="Gene3D" id="3.30.70.1320">
    <property type="entry name" value="Multidrug efflux transporter AcrB pore domain like"/>
    <property type="match status" value="1"/>
</dbReference>
<feature type="transmembrane region" description="Helical" evidence="1">
    <location>
        <begin position="959"/>
        <end position="979"/>
    </location>
</feature>
<dbReference type="EMBL" id="VTOY01000012">
    <property type="protein sequence ID" value="TYZ20793.1"/>
    <property type="molecule type" value="Genomic_DNA"/>
</dbReference>
<dbReference type="Gene3D" id="3.30.70.1430">
    <property type="entry name" value="Multidrug efflux transporter AcrB pore domain"/>
    <property type="match status" value="2"/>
</dbReference>
<organism evidence="2 3">
    <name type="scientific">Selenomonas ruminis</name>
    <dbReference type="NCBI Taxonomy" id="2593411"/>
    <lineage>
        <taxon>Bacteria</taxon>
        <taxon>Bacillati</taxon>
        <taxon>Bacillota</taxon>
        <taxon>Negativicutes</taxon>
        <taxon>Selenomonadales</taxon>
        <taxon>Selenomonadaceae</taxon>
        <taxon>Selenomonas</taxon>
    </lineage>
</organism>
<dbReference type="SUPFAM" id="SSF82714">
    <property type="entry name" value="Multidrug efflux transporter AcrB TolC docking domain, DN and DC subdomains"/>
    <property type="match status" value="2"/>
</dbReference>
<dbReference type="GO" id="GO:0042910">
    <property type="term" value="F:xenobiotic transmembrane transporter activity"/>
    <property type="evidence" value="ECO:0007669"/>
    <property type="project" value="TreeGrafter"/>
</dbReference>
<dbReference type="Gene3D" id="3.30.70.1440">
    <property type="entry name" value="Multidrug efflux transporter AcrB pore domain"/>
    <property type="match status" value="1"/>
</dbReference>
<feature type="transmembrane region" description="Helical" evidence="1">
    <location>
        <begin position="857"/>
        <end position="877"/>
    </location>
</feature>
<feature type="transmembrane region" description="Helical" evidence="1">
    <location>
        <begin position="908"/>
        <end position="928"/>
    </location>
</feature>
<sequence length="1014" mass="112592">MTNLTELSLKHRALVWYFIIMTAIGGLVAYFQLGRMEDPQFTIRQMVITAAWPGATAEEMQEQVTDKLEKRLQDTPGLDSINSETREGQTVIYVKLKDTVAKDQIRPTWRDVRNFCEDVKKDLPEGVYGPYYNDRFDDVYGSIYAVTGDGYNYEEMREYAEKTRRMLLNVPSVQKVELIGVQPEKVYVEIQKDKLAELGISPQVIMNALKTQNEMTASGKVETESNNVYLRVSGMFEDVEAIREMPINANGKVFRLGDIATVERRFVEPAKPKMFYNGEPAIGIAVSMENGGNILQLGEDLKAKIGEIQQEVPIGIEVHQVSDQPKVVDQSIHDFVKTLVEAIIIVLGVSFLSLGVRTGMVVAGCIPLVLCAVFLIMYALNIDLHKVSLGALIIALGLLVDDAIIAVEMMSVKLELGLNRFEAACYAFRATAKPMLTGTLITCSGFIPVAFSKGMASEFCQALFPVIGAALLISWLVSVMVAPLFGYHLIRVEVKKDEDGKIDPYQSKFYTMFRKVLVWFLEHRKLVLVATAVLFVISVGMMKFIMQEFFPTSTRPEILIEMKLPEGSSMAASQEVCDRMSEWLQDRQELLSNYSYYVGRYAPRFVLTVNPKAETDNAAQFVIVAKDTKAREKLTEQLNQAFNEEFADVRAKIQFIQTGPPADYPVMLRVTGYTTEQAKELAEQVADIVAKDPNNYNVNMSWGDKSKVMHLELDQDKLRSLGVSSQSVSQQIYTAVTGAKAAEFYKGDRTIDIDLRLSDEDRKDLAKMKSLPIYLGQAGYVPLEQIAKISYDAEDGFIERRNLMPTITVQADVHDGTANDATKKAYEATKQLRKDLPFGCSIEPAGALEDSNKSVGFLLQPVPVMIFIIMTLLMFQLGSAKQMILTVLTAPLGLIGVSWGMLLTGSAMGFVAELGILALFGMIIRNSVILIDQIQKHLADGETPWDAVVDSAILRFRPIMLTAAAAILGMLPLMASSFWGPMAVAIASGLLVATVLTLLVLPAMYAVAYHVPKR</sequence>
<dbReference type="PRINTS" id="PR00702">
    <property type="entry name" value="ACRIFLAVINRP"/>
</dbReference>
<dbReference type="SUPFAM" id="SSF82693">
    <property type="entry name" value="Multidrug efflux transporter AcrB pore domain, PN1, PN2, PC1 and PC2 subdomains"/>
    <property type="match status" value="2"/>
</dbReference>
<name>A0A5D6VX11_9FIRM</name>
<comment type="caution">
    <text evidence="2">The sequence shown here is derived from an EMBL/GenBank/DDBJ whole genome shotgun (WGS) entry which is preliminary data.</text>
</comment>
<feature type="transmembrane region" description="Helical" evidence="1">
    <location>
        <begin position="14"/>
        <end position="33"/>
    </location>
</feature>
<dbReference type="OrthoDB" id="9757876at2"/>
<feature type="transmembrane region" description="Helical" evidence="1">
    <location>
        <begin position="335"/>
        <end position="354"/>
    </location>
</feature>
<feature type="transmembrane region" description="Helical" evidence="1">
    <location>
        <begin position="462"/>
        <end position="487"/>
    </location>
</feature>
<dbReference type="Proteomes" id="UP000323646">
    <property type="component" value="Unassembled WGS sequence"/>
</dbReference>
<dbReference type="Pfam" id="PF00873">
    <property type="entry name" value="ACR_tran"/>
    <property type="match status" value="1"/>
</dbReference>
<dbReference type="InterPro" id="IPR027463">
    <property type="entry name" value="AcrB_DN_DC_subdom"/>
</dbReference>
<keyword evidence="1" id="KW-1133">Transmembrane helix</keyword>
<reference evidence="2 3" key="1">
    <citation type="submission" date="2019-08" db="EMBL/GenBank/DDBJ databases">
        <title>Selenomonas sp. mPRGC5 and Selenomonas sp. mPRGC8 isolated from ruminal fluid of dairy goat (Capra hircus).</title>
        <authorList>
            <person name="Poothong S."/>
            <person name="Nuengjamnong C."/>
            <person name="Tanasupawat S."/>
        </authorList>
    </citation>
    <scope>NUCLEOTIDE SEQUENCE [LARGE SCALE GENOMIC DNA]</scope>
    <source>
        <strain evidence="3">mPRGC5</strain>
    </source>
</reference>
<keyword evidence="3" id="KW-1185">Reference proteome</keyword>
<dbReference type="RefSeq" id="WP_149172087.1">
    <property type="nucleotide sequence ID" value="NZ_VTOY01000012.1"/>
</dbReference>